<dbReference type="InterPro" id="IPR011014">
    <property type="entry name" value="MscS_channel_TM-2"/>
</dbReference>
<evidence type="ECO:0000259" key="8">
    <source>
        <dbReference type="Pfam" id="PF00924"/>
    </source>
</evidence>
<evidence type="ECO:0000313" key="12">
    <source>
        <dbReference type="Proteomes" id="UP000185766"/>
    </source>
</evidence>
<keyword evidence="5 7" id="KW-1133">Transmembrane helix</keyword>
<keyword evidence="6 7" id="KW-0472">Membrane</keyword>
<dbReference type="Pfam" id="PF21088">
    <property type="entry name" value="MS_channel_1st"/>
    <property type="match status" value="1"/>
</dbReference>
<dbReference type="SUPFAM" id="SSF82689">
    <property type="entry name" value="Mechanosensitive channel protein MscS (YggB), C-terminal domain"/>
    <property type="match status" value="1"/>
</dbReference>
<dbReference type="InterPro" id="IPR049278">
    <property type="entry name" value="MS_channel_C"/>
</dbReference>
<evidence type="ECO:0000256" key="5">
    <source>
        <dbReference type="ARBA" id="ARBA00022989"/>
    </source>
</evidence>
<evidence type="ECO:0000256" key="7">
    <source>
        <dbReference type="SAM" id="Phobius"/>
    </source>
</evidence>
<dbReference type="InterPro" id="IPR049142">
    <property type="entry name" value="MS_channel_1st"/>
</dbReference>
<dbReference type="PANTHER" id="PTHR30347">
    <property type="entry name" value="POTASSIUM CHANNEL RELATED"/>
    <property type="match status" value="1"/>
</dbReference>
<gene>
    <name evidence="11" type="ORF">SAMN05216214_103176</name>
</gene>
<evidence type="ECO:0000256" key="1">
    <source>
        <dbReference type="ARBA" id="ARBA00004651"/>
    </source>
</evidence>
<evidence type="ECO:0000313" key="11">
    <source>
        <dbReference type="EMBL" id="SEK56823.1"/>
    </source>
</evidence>
<evidence type="ECO:0000256" key="3">
    <source>
        <dbReference type="ARBA" id="ARBA00022475"/>
    </source>
</evidence>
<evidence type="ECO:0000256" key="4">
    <source>
        <dbReference type="ARBA" id="ARBA00022692"/>
    </source>
</evidence>
<proteinExistence type="inferred from homology"/>
<feature type="domain" description="Mechanosensitive ion channel MscS C-terminal" evidence="9">
    <location>
        <begin position="198"/>
        <end position="284"/>
    </location>
</feature>
<organism evidence="11 12">
    <name type="scientific">Atopomonas hussainii</name>
    <dbReference type="NCBI Taxonomy" id="1429083"/>
    <lineage>
        <taxon>Bacteria</taxon>
        <taxon>Pseudomonadati</taxon>
        <taxon>Pseudomonadota</taxon>
        <taxon>Gammaproteobacteria</taxon>
        <taxon>Pseudomonadales</taxon>
        <taxon>Pseudomonadaceae</taxon>
        <taxon>Atopomonas</taxon>
    </lineage>
</organism>
<feature type="domain" description="Mechanosensitive ion channel transmembrane helices 2/3" evidence="10">
    <location>
        <begin position="80"/>
        <end position="120"/>
    </location>
</feature>
<evidence type="ECO:0000259" key="10">
    <source>
        <dbReference type="Pfam" id="PF21088"/>
    </source>
</evidence>
<keyword evidence="12" id="KW-1185">Reference proteome</keyword>
<reference evidence="11 12" key="1">
    <citation type="submission" date="2016-10" db="EMBL/GenBank/DDBJ databases">
        <authorList>
            <person name="de Groot N.N."/>
        </authorList>
    </citation>
    <scope>NUCLEOTIDE SEQUENCE [LARGE SCALE GENOMIC DNA]</scope>
    <source>
        <strain evidence="11 12">JCM 19513</strain>
    </source>
</reference>
<dbReference type="InterPro" id="IPR011066">
    <property type="entry name" value="MscS_channel_C_sf"/>
</dbReference>
<dbReference type="PANTHER" id="PTHR30347:SF1">
    <property type="entry name" value="MECHANOSENSITIVE CHANNEL MSCK"/>
    <property type="match status" value="1"/>
</dbReference>
<feature type="transmembrane region" description="Helical" evidence="7">
    <location>
        <begin position="74"/>
        <end position="98"/>
    </location>
</feature>
<dbReference type="Gene3D" id="2.30.30.60">
    <property type="match status" value="1"/>
</dbReference>
<dbReference type="InterPro" id="IPR006685">
    <property type="entry name" value="MscS_channel_2nd"/>
</dbReference>
<name>A0A1H7I2K4_9GAMM</name>
<accession>A0A1H7I2K4</accession>
<dbReference type="RefSeq" id="WP_074865362.1">
    <property type="nucleotide sequence ID" value="NZ_FOAS01000003.1"/>
</dbReference>
<keyword evidence="3" id="KW-1003">Cell membrane</keyword>
<evidence type="ECO:0000256" key="2">
    <source>
        <dbReference type="ARBA" id="ARBA00008017"/>
    </source>
</evidence>
<feature type="transmembrane region" description="Helical" evidence="7">
    <location>
        <begin position="104"/>
        <end position="134"/>
    </location>
</feature>
<feature type="transmembrane region" description="Helical" evidence="7">
    <location>
        <begin position="33"/>
        <end position="53"/>
    </location>
</feature>
<dbReference type="GO" id="GO:0008381">
    <property type="term" value="F:mechanosensitive monoatomic ion channel activity"/>
    <property type="evidence" value="ECO:0007669"/>
    <property type="project" value="UniProtKB-ARBA"/>
</dbReference>
<comment type="subcellular location">
    <subcellularLocation>
        <location evidence="1">Cell membrane</location>
        <topology evidence="1">Multi-pass membrane protein</topology>
    </subcellularLocation>
</comment>
<dbReference type="Pfam" id="PF21082">
    <property type="entry name" value="MS_channel_3rd"/>
    <property type="match status" value="1"/>
</dbReference>
<dbReference type="GO" id="GO:0005886">
    <property type="term" value="C:plasma membrane"/>
    <property type="evidence" value="ECO:0007669"/>
    <property type="project" value="UniProtKB-SubCell"/>
</dbReference>
<dbReference type="SUPFAM" id="SSF50182">
    <property type="entry name" value="Sm-like ribonucleoproteins"/>
    <property type="match status" value="1"/>
</dbReference>
<dbReference type="Proteomes" id="UP000185766">
    <property type="component" value="Unassembled WGS sequence"/>
</dbReference>
<comment type="similarity">
    <text evidence="2">Belongs to the MscS (TC 1.A.23) family.</text>
</comment>
<dbReference type="InterPro" id="IPR010920">
    <property type="entry name" value="LSM_dom_sf"/>
</dbReference>
<dbReference type="InterPro" id="IPR023408">
    <property type="entry name" value="MscS_beta-dom_sf"/>
</dbReference>
<evidence type="ECO:0000259" key="9">
    <source>
        <dbReference type="Pfam" id="PF21082"/>
    </source>
</evidence>
<dbReference type="AlphaFoldDB" id="A0A1H7I2K4"/>
<dbReference type="SUPFAM" id="SSF82861">
    <property type="entry name" value="Mechanosensitive channel protein MscS (YggB), transmembrane region"/>
    <property type="match status" value="1"/>
</dbReference>
<protein>
    <submittedName>
        <fullName evidence="11">Mechanosensitive ion channel</fullName>
    </submittedName>
</protein>
<keyword evidence="4 7" id="KW-0812">Transmembrane</keyword>
<sequence length="319" mass="35615">MENVDKLTENLLQLLWQWATTPWFQIGSTDIHLVRLSGLCFILFFAWWFSTLLERGLRNVAARGKGTHMNSSGVYAFTRIIRYAVWIIGTLVGLKYLGLDLTNIALIGGAVGVGIGFGLQNIFSNFISGLILLLEKTLKVGDFVDLQSGVMGRVTEIGMRYTRITTNDLVDIIVPNSEFINGRVTNWSFNEKYRRIHVPFGVAYGVDKHAVKAAVLRAVDAVPGCITQEVGRKPDVWLTNFGESSLDFELVVWVEHDLMVSPGATHARFMWAIEDELRAASIEIPFPQRDLHLRSGSLRLDLGDDAARLRAMPGIPKPD</sequence>
<dbReference type="Gene3D" id="1.10.287.1260">
    <property type="match status" value="1"/>
</dbReference>
<feature type="domain" description="Mechanosensitive ion channel MscS" evidence="8">
    <location>
        <begin position="121"/>
        <end position="188"/>
    </location>
</feature>
<evidence type="ECO:0000256" key="6">
    <source>
        <dbReference type="ARBA" id="ARBA00023136"/>
    </source>
</evidence>
<dbReference type="Gene3D" id="3.30.70.100">
    <property type="match status" value="1"/>
</dbReference>
<dbReference type="STRING" id="1429083.GCA_001885685_03373"/>
<dbReference type="InterPro" id="IPR052702">
    <property type="entry name" value="MscS-like_channel"/>
</dbReference>
<dbReference type="Pfam" id="PF00924">
    <property type="entry name" value="MS_channel_2nd"/>
    <property type="match status" value="1"/>
</dbReference>
<dbReference type="EMBL" id="FOAS01000003">
    <property type="protein sequence ID" value="SEK56823.1"/>
    <property type="molecule type" value="Genomic_DNA"/>
</dbReference>